<proteinExistence type="predicted"/>
<dbReference type="AlphaFoldDB" id="A0A2P2P1Z3"/>
<sequence length="31" mass="3554">MDIVCRAWSVIPKSVCYRDKNKTIKGNPLFA</sequence>
<reference evidence="1" key="1">
    <citation type="submission" date="2018-02" db="EMBL/GenBank/DDBJ databases">
        <title>Rhizophora mucronata_Transcriptome.</title>
        <authorList>
            <person name="Meera S.P."/>
            <person name="Sreeshan A."/>
            <person name="Augustine A."/>
        </authorList>
    </citation>
    <scope>NUCLEOTIDE SEQUENCE</scope>
    <source>
        <tissue evidence="1">Leaf</tissue>
    </source>
</reference>
<evidence type="ECO:0000313" key="1">
    <source>
        <dbReference type="EMBL" id="MBX48754.1"/>
    </source>
</evidence>
<dbReference type="EMBL" id="GGEC01068270">
    <property type="protein sequence ID" value="MBX48754.1"/>
    <property type="molecule type" value="Transcribed_RNA"/>
</dbReference>
<protein>
    <submittedName>
        <fullName evidence="1">Uncharacterized protein</fullName>
    </submittedName>
</protein>
<organism evidence="1">
    <name type="scientific">Rhizophora mucronata</name>
    <name type="common">Asiatic mangrove</name>
    <dbReference type="NCBI Taxonomy" id="61149"/>
    <lineage>
        <taxon>Eukaryota</taxon>
        <taxon>Viridiplantae</taxon>
        <taxon>Streptophyta</taxon>
        <taxon>Embryophyta</taxon>
        <taxon>Tracheophyta</taxon>
        <taxon>Spermatophyta</taxon>
        <taxon>Magnoliopsida</taxon>
        <taxon>eudicotyledons</taxon>
        <taxon>Gunneridae</taxon>
        <taxon>Pentapetalae</taxon>
        <taxon>rosids</taxon>
        <taxon>fabids</taxon>
        <taxon>Malpighiales</taxon>
        <taxon>Rhizophoraceae</taxon>
        <taxon>Rhizophora</taxon>
    </lineage>
</organism>
<accession>A0A2P2P1Z3</accession>
<name>A0A2P2P1Z3_RHIMU</name>